<dbReference type="VEuPathDB" id="FungiDB:ASPZODRAFT_15313"/>
<evidence type="ECO:0000313" key="4">
    <source>
        <dbReference type="Proteomes" id="UP000184188"/>
    </source>
</evidence>
<dbReference type="InterPro" id="IPR001623">
    <property type="entry name" value="DnaJ_domain"/>
</dbReference>
<dbReference type="EMBL" id="KV878340">
    <property type="protein sequence ID" value="OJJ47865.1"/>
    <property type="molecule type" value="Genomic_DNA"/>
</dbReference>
<sequence length="454" mass="51649">MKTTGLVSHYETLGVPQNASLKDINSAYKKLALKVHPDKLGDGNDTGEEFRKIQLAIEVLRDSVRRQKHDYDLNIRKILEEQQRKFPFGQPDYDGWMPHSGRPYGLRDPYDRYMYSYKNSVHMDSTSPESREEKQRVDEERRAVDELFRKVPVRDEDRRREAMRERVRCDEEQMNKEEKEEEDGADEYSTPANVHSASANDANKHRVQNRDEYQASPVPENRPVPAQQAEENNEQSEEDDELFVPAYSGVGSSRRIDETESCRCYGDDEDNNSADSYDKKSSSLGLTDAYAAEREEGTDVFYSSREIDSSEQDDDSSSDDDDGGPSPSPNNQSHTGHTGHTEPVPSKDLFADFFTAKLNHPSGKYTLQDYQTELKGLVMEAFCGWLEATRLSFPSAEPQGCASSPATCRHLGYWEKEFGRPECEVCHRFMPLCTLKCPGCGMRACIACKFTRGD</sequence>
<dbReference type="PANTHER" id="PTHR43096">
    <property type="entry name" value="DNAJ HOMOLOG 1, MITOCHONDRIAL-RELATED"/>
    <property type="match status" value="1"/>
</dbReference>
<dbReference type="PRINTS" id="PR00625">
    <property type="entry name" value="JDOMAIN"/>
</dbReference>
<dbReference type="GO" id="GO:0005737">
    <property type="term" value="C:cytoplasm"/>
    <property type="evidence" value="ECO:0007669"/>
    <property type="project" value="TreeGrafter"/>
</dbReference>
<dbReference type="Pfam" id="PF00226">
    <property type="entry name" value="DnaJ"/>
    <property type="match status" value="1"/>
</dbReference>
<feature type="compositionally biased region" description="Basic and acidic residues" evidence="1">
    <location>
        <begin position="129"/>
        <end position="140"/>
    </location>
</feature>
<gene>
    <name evidence="3" type="ORF">ASPZODRAFT_15313</name>
</gene>
<dbReference type="SUPFAM" id="SSF46565">
    <property type="entry name" value="Chaperone J-domain"/>
    <property type="match status" value="1"/>
</dbReference>
<dbReference type="OrthoDB" id="442087at2759"/>
<dbReference type="SMART" id="SM00271">
    <property type="entry name" value="DnaJ"/>
    <property type="match status" value="1"/>
</dbReference>
<dbReference type="AlphaFoldDB" id="A0A1L9SL03"/>
<feature type="compositionally biased region" description="Acidic residues" evidence="1">
    <location>
        <begin position="231"/>
        <end position="242"/>
    </location>
</feature>
<feature type="region of interest" description="Disordered" evidence="1">
    <location>
        <begin position="121"/>
        <end position="140"/>
    </location>
</feature>
<feature type="compositionally biased region" description="Basic and acidic residues" evidence="1">
    <location>
        <begin position="202"/>
        <end position="213"/>
    </location>
</feature>
<dbReference type="Proteomes" id="UP000184188">
    <property type="component" value="Unassembled WGS sequence"/>
</dbReference>
<dbReference type="CDD" id="cd06257">
    <property type="entry name" value="DnaJ"/>
    <property type="match status" value="1"/>
</dbReference>
<feature type="region of interest" description="Disordered" evidence="1">
    <location>
        <begin position="156"/>
        <end position="344"/>
    </location>
</feature>
<dbReference type="PANTHER" id="PTHR43096:SF58">
    <property type="entry name" value="CHAPERONE DNAJ-DOMAIN SUPERFAMILY PROTEIN"/>
    <property type="match status" value="1"/>
</dbReference>
<feature type="compositionally biased region" description="Basic and acidic residues" evidence="1">
    <location>
        <begin position="156"/>
        <end position="178"/>
    </location>
</feature>
<dbReference type="GeneID" id="34612403"/>
<evidence type="ECO:0000256" key="1">
    <source>
        <dbReference type="SAM" id="MobiDB-lite"/>
    </source>
</evidence>
<dbReference type="STRING" id="1073090.A0A1L9SL03"/>
<organism evidence="3 4">
    <name type="scientific">Penicilliopsis zonata CBS 506.65</name>
    <dbReference type="NCBI Taxonomy" id="1073090"/>
    <lineage>
        <taxon>Eukaryota</taxon>
        <taxon>Fungi</taxon>
        <taxon>Dikarya</taxon>
        <taxon>Ascomycota</taxon>
        <taxon>Pezizomycotina</taxon>
        <taxon>Eurotiomycetes</taxon>
        <taxon>Eurotiomycetidae</taxon>
        <taxon>Eurotiales</taxon>
        <taxon>Aspergillaceae</taxon>
        <taxon>Penicilliopsis</taxon>
    </lineage>
</organism>
<keyword evidence="4" id="KW-1185">Reference proteome</keyword>
<dbReference type="Gene3D" id="1.10.287.110">
    <property type="entry name" value="DnaJ domain"/>
    <property type="match status" value="1"/>
</dbReference>
<dbReference type="InterPro" id="IPR036869">
    <property type="entry name" value="J_dom_sf"/>
</dbReference>
<feature type="compositionally biased region" description="Polar residues" evidence="1">
    <location>
        <begin position="190"/>
        <end position="201"/>
    </location>
</feature>
<evidence type="ECO:0000313" key="3">
    <source>
        <dbReference type="EMBL" id="OJJ47865.1"/>
    </source>
</evidence>
<dbReference type="RefSeq" id="XP_022582375.1">
    <property type="nucleotide sequence ID" value="XM_022725939.1"/>
</dbReference>
<dbReference type="PROSITE" id="PS50076">
    <property type="entry name" value="DNAJ_2"/>
    <property type="match status" value="1"/>
</dbReference>
<feature type="domain" description="J" evidence="2">
    <location>
        <begin position="8"/>
        <end position="73"/>
    </location>
</feature>
<feature type="compositionally biased region" description="Acidic residues" evidence="1">
    <location>
        <begin position="309"/>
        <end position="323"/>
    </location>
</feature>
<reference evidence="4" key="1">
    <citation type="journal article" date="2017" name="Genome Biol.">
        <title>Comparative genomics reveals high biological diversity and specific adaptations in the industrially and medically important fungal genus Aspergillus.</title>
        <authorList>
            <person name="de Vries R.P."/>
            <person name="Riley R."/>
            <person name="Wiebenga A."/>
            <person name="Aguilar-Osorio G."/>
            <person name="Amillis S."/>
            <person name="Uchima C.A."/>
            <person name="Anderluh G."/>
            <person name="Asadollahi M."/>
            <person name="Askin M."/>
            <person name="Barry K."/>
            <person name="Battaglia E."/>
            <person name="Bayram O."/>
            <person name="Benocci T."/>
            <person name="Braus-Stromeyer S.A."/>
            <person name="Caldana C."/>
            <person name="Canovas D."/>
            <person name="Cerqueira G.C."/>
            <person name="Chen F."/>
            <person name="Chen W."/>
            <person name="Choi C."/>
            <person name="Clum A."/>
            <person name="Dos Santos R.A."/>
            <person name="Damasio A.R."/>
            <person name="Diallinas G."/>
            <person name="Emri T."/>
            <person name="Fekete E."/>
            <person name="Flipphi M."/>
            <person name="Freyberg S."/>
            <person name="Gallo A."/>
            <person name="Gournas C."/>
            <person name="Habgood R."/>
            <person name="Hainaut M."/>
            <person name="Harispe M.L."/>
            <person name="Henrissat B."/>
            <person name="Hilden K.S."/>
            <person name="Hope R."/>
            <person name="Hossain A."/>
            <person name="Karabika E."/>
            <person name="Karaffa L."/>
            <person name="Karanyi Z."/>
            <person name="Krasevec N."/>
            <person name="Kuo A."/>
            <person name="Kusch H."/>
            <person name="LaButti K."/>
            <person name="Lagendijk E.L."/>
            <person name="Lapidus A."/>
            <person name="Levasseur A."/>
            <person name="Lindquist E."/>
            <person name="Lipzen A."/>
            <person name="Logrieco A.F."/>
            <person name="MacCabe A."/>
            <person name="Maekelae M.R."/>
            <person name="Malavazi I."/>
            <person name="Melin P."/>
            <person name="Meyer V."/>
            <person name="Mielnichuk N."/>
            <person name="Miskei M."/>
            <person name="Molnar A.P."/>
            <person name="Mule G."/>
            <person name="Ngan C.Y."/>
            <person name="Orejas M."/>
            <person name="Orosz E."/>
            <person name="Ouedraogo J.P."/>
            <person name="Overkamp K.M."/>
            <person name="Park H.-S."/>
            <person name="Perrone G."/>
            <person name="Piumi F."/>
            <person name="Punt P.J."/>
            <person name="Ram A.F."/>
            <person name="Ramon A."/>
            <person name="Rauscher S."/>
            <person name="Record E."/>
            <person name="Riano-Pachon D.M."/>
            <person name="Robert V."/>
            <person name="Roehrig J."/>
            <person name="Ruller R."/>
            <person name="Salamov A."/>
            <person name="Salih N.S."/>
            <person name="Samson R.A."/>
            <person name="Sandor E."/>
            <person name="Sanguinetti M."/>
            <person name="Schuetze T."/>
            <person name="Sepcic K."/>
            <person name="Shelest E."/>
            <person name="Sherlock G."/>
            <person name="Sophianopoulou V."/>
            <person name="Squina F.M."/>
            <person name="Sun H."/>
            <person name="Susca A."/>
            <person name="Todd R.B."/>
            <person name="Tsang A."/>
            <person name="Unkles S.E."/>
            <person name="van de Wiele N."/>
            <person name="van Rossen-Uffink D."/>
            <person name="Oliveira J.V."/>
            <person name="Vesth T.C."/>
            <person name="Visser J."/>
            <person name="Yu J.-H."/>
            <person name="Zhou M."/>
            <person name="Andersen M.R."/>
            <person name="Archer D.B."/>
            <person name="Baker S.E."/>
            <person name="Benoit I."/>
            <person name="Brakhage A.A."/>
            <person name="Braus G.H."/>
            <person name="Fischer R."/>
            <person name="Frisvad J.C."/>
            <person name="Goldman G.H."/>
            <person name="Houbraken J."/>
            <person name="Oakley B."/>
            <person name="Pocsi I."/>
            <person name="Scazzocchio C."/>
            <person name="Seiboth B."/>
            <person name="vanKuyk P.A."/>
            <person name="Wortman J."/>
            <person name="Dyer P.S."/>
            <person name="Grigoriev I.V."/>
        </authorList>
    </citation>
    <scope>NUCLEOTIDE SEQUENCE [LARGE SCALE GENOMIC DNA]</scope>
    <source>
        <strain evidence="4">CBS 506.65</strain>
    </source>
</reference>
<feature type="compositionally biased region" description="Polar residues" evidence="1">
    <location>
        <begin position="329"/>
        <end position="338"/>
    </location>
</feature>
<protein>
    <recommendedName>
        <fullName evidence="2">J domain-containing protein</fullName>
    </recommendedName>
</protein>
<name>A0A1L9SL03_9EURO</name>
<dbReference type="GO" id="GO:0042026">
    <property type="term" value="P:protein refolding"/>
    <property type="evidence" value="ECO:0007669"/>
    <property type="project" value="TreeGrafter"/>
</dbReference>
<dbReference type="GO" id="GO:0051082">
    <property type="term" value="F:unfolded protein binding"/>
    <property type="evidence" value="ECO:0007669"/>
    <property type="project" value="TreeGrafter"/>
</dbReference>
<evidence type="ECO:0000259" key="2">
    <source>
        <dbReference type="PROSITE" id="PS50076"/>
    </source>
</evidence>
<accession>A0A1L9SL03</accession>
<proteinExistence type="predicted"/>